<dbReference type="Gene3D" id="2.130.10.130">
    <property type="entry name" value="Integrin alpha, N-terminal"/>
    <property type="match status" value="1"/>
</dbReference>
<dbReference type="HOGENOM" id="CLU_893265_0_0_10"/>
<comment type="caution">
    <text evidence="6">The sequence shown here is derived from an EMBL/GenBank/DDBJ whole genome shotgun (WGS) entry which is preliminary data.</text>
</comment>
<dbReference type="PATRIC" id="fig|997887.3.peg.1766"/>
<dbReference type="InterPro" id="IPR028994">
    <property type="entry name" value="Integrin_alpha_N"/>
</dbReference>
<evidence type="ECO:0000313" key="7">
    <source>
        <dbReference type="Proteomes" id="UP000005150"/>
    </source>
</evidence>
<dbReference type="PANTHER" id="PTHR21419:SF23">
    <property type="entry name" value="PROTEIN DEFECTIVE IN EXINE FORMATION 1"/>
    <property type="match status" value="1"/>
</dbReference>
<organism evidence="6 7">
    <name type="scientific">Bacteroides salyersiae CL02T12C01</name>
    <dbReference type="NCBI Taxonomy" id="997887"/>
    <lineage>
        <taxon>Bacteria</taxon>
        <taxon>Pseudomonadati</taxon>
        <taxon>Bacteroidota</taxon>
        <taxon>Bacteroidia</taxon>
        <taxon>Bacteroidales</taxon>
        <taxon>Bacteroidaceae</taxon>
        <taxon>Bacteroides</taxon>
    </lineage>
</organism>
<keyword evidence="2" id="KW-0812">Transmembrane</keyword>
<gene>
    <name evidence="6" type="ORF">HMPREF1071_01684</name>
</gene>
<evidence type="ECO:0000256" key="5">
    <source>
        <dbReference type="ARBA" id="ARBA00023136"/>
    </source>
</evidence>
<dbReference type="GO" id="GO:0016020">
    <property type="term" value="C:membrane"/>
    <property type="evidence" value="ECO:0007669"/>
    <property type="project" value="UniProtKB-SubCell"/>
</dbReference>
<keyword evidence="3" id="KW-0732">Signal</keyword>
<comment type="subcellular location">
    <subcellularLocation>
        <location evidence="1">Membrane</location>
        <topology evidence="1">Single-pass membrane protein</topology>
    </subcellularLocation>
</comment>
<proteinExistence type="predicted"/>
<evidence type="ECO:0000256" key="1">
    <source>
        <dbReference type="ARBA" id="ARBA00004167"/>
    </source>
</evidence>
<accession>I9TB75</accession>
<dbReference type="Pfam" id="PF13517">
    <property type="entry name" value="FG-GAP_3"/>
    <property type="match status" value="1"/>
</dbReference>
<sequence>MVCDLNEDGKKELIFSQHNVDASHIYAISLEGDKTVIGWDGSQTIPYTNSYSLDHTLSVGDINNDGHLEVVILGRRCVKAWKHTEEEIFNKPIDGLLPQIIWAANMNTLILADVDEDAVPDIVFCCNNSIYALHNDGSDIVGFPIISNSEFQDSPCVADIDSDGKNELIAGSQDDLYVWKTDGIPTAIEWGVKCGNPQNTNEYFPTVFQPTLINSNEVWDGESPCGNVLLQSGRLVVPVGKTMTLNNTSAVIVRSGAVLEVDGGSIQNARLVVQKGGTVILKNNGLIKLRNKGNFEMEQGAMLDLPYGEIK</sequence>
<evidence type="ECO:0000256" key="4">
    <source>
        <dbReference type="ARBA" id="ARBA00022989"/>
    </source>
</evidence>
<dbReference type="InterPro" id="IPR045232">
    <property type="entry name" value="FAM234"/>
</dbReference>
<protein>
    <recommendedName>
        <fullName evidence="8">VCBS repeat protein</fullName>
    </recommendedName>
</protein>
<keyword evidence="7" id="KW-1185">Reference proteome</keyword>
<dbReference type="InterPro" id="IPR013517">
    <property type="entry name" value="FG-GAP"/>
</dbReference>
<reference evidence="6 7" key="1">
    <citation type="submission" date="2012-02" db="EMBL/GenBank/DDBJ databases">
        <title>The Genome Sequence of Bacteroides salyersiae CL02T12C01.</title>
        <authorList>
            <consortium name="The Broad Institute Genome Sequencing Platform"/>
            <person name="Earl A."/>
            <person name="Ward D."/>
            <person name="Feldgarden M."/>
            <person name="Gevers D."/>
            <person name="Zitomersky N.L."/>
            <person name="Coyne M.J."/>
            <person name="Comstock L.E."/>
            <person name="Young S.K."/>
            <person name="Zeng Q."/>
            <person name="Gargeya S."/>
            <person name="Fitzgerald M."/>
            <person name="Haas B."/>
            <person name="Abouelleil A."/>
            <person name="Alvarado L."/>
            <person name="Arachchi H.M."/>
            <person name="Berlin A."/>
            <person name="Chapman S.B."/>
            <person name="Gearin G."/>
            <person name="Goldberg J."/>
            <person name="Griggs A."/>
            <person name="Gujja S."/>
            <person name="Hansen M."/>
            <person name="Heiman D."/>
            <person name="Howarth C."/>
            <person name="Larimer J."/>
            <person name="Lui A."/>
            <person name="MacDonald P.J.P."/>
            <person name="McCowen C."/>
            <person name="Montmayeur A."/>
            <person name="Murphy C."/>
            <person name="Neiman D."/>
            <person name="Pearson M."/>
            <person name="Priest M."/>
            <person name="Roberts A."/>
            <person name="Saif S."/>
            <person name="Shea T."/>
            <person name="Sisk P."/>
            <person name="Stolte C."/>
            <person name="Sykes S."/>
            <person name="Wortman J."/>
            <person name="Nusbaum C."/>
            <person name="Birren B."/>
        </authorList>
    </citation>
    <scope>NUCLEOTIDE SEQUENCE [LARGE SCALE GENOMIC DNA]</scope>
    <source>
        <strain evidence="6 7">CL02T12C01</strain>
    </source>
</reference>
<dbReference type="Proteomes" id="UP000005150">
    <property type="component" value="Unassembled WGS sequence"/>
</dbReference>
<evidence type="ECO:0008006" key="8">
    <source>
        <dbReference type="Google" id="ProtNLM"/>
    </source>
</evidence>
<keyword evidence="4" id="KW-1133">Transmembrane helix</keyword>
<keyword evidence="5" id="KW-0472">Membrane</keyword>
<dbReference type="SUPFAM" id="SSF69318">
    <property type="entry name" value="Integrin alpha N-terminal domain"/>
    <property type="match status" value="1"/>
</dbReference>
<name>I9TB75_9BACE</name>
<dbReference type="AlphaFoldDB" id="I9TB75"/>
<evidence type="ECO:0000313" key="6">
    <source>
        <dbReference type="EMBL" id="EIY66326.1"/>
    </source>
</evidence>
<evidence type="ECO:0000256" key="3">
    <source>
        <dbReference type="ARBA" id="ARBA00022729"/>
    </source>
</evidence>
<dbReference type="EMBL" id="AGXV01000021">
    <property type="protein sequence ID" value="EIY66326.1"/>
    <property type="molecule type" value="Genomic_DNA"/>
</dbReference>
<dbReference type="PANTHER" id="PTHR21419">
    <property type="match status" value="1"/>
</dbReference>
<evidence type="ECO:0000256" key="2">
    <source>
        <dbReference type="ARBA" id="ARBA00022692"/>
    </source>
</evidence>